<keyword evidence="1" id="KW-1133">Transmembrane helix</keyword>
<reference evidence="2 3" key="1">
    <citation type="submission" date="2018-02" db="EMBL/GenBank/DDBJ databases">
        <title>Draft genome sequence of Ochrobactrum oryzae found in Brazil.</title>
        <authorList>
            <person name="Cerdeira L."/>
            <person name="Andrade F."/>
            <person name="Zacariotto T."/>
            <person name="Barbosa B."/>
            <person name="Santos S."/>
            <person name="Cassetari V."/>
            <person name="Lincopan N."/>
        </authorList>
    </citation>
    <scope>NUCLEOTIDE SEQUENCE [LARGE SCALE GENOMIC DNA]</scope>
    <source>
        <strain evidence="2 3">OA447</strain>
    </source>
</reference>
<name>A0A2S7IU43_9HYPH</name>
<dbReference type="OrthoDB" id="7864605at2"/>
<keyword evidence="1" id="KW-0472">Membrane</keyword>
<evidence type="ECO:0000313" key="3">
    <source>
        <dbReference type="Proteomes" id="UP000238493"/>
    </source>
</evidence>
<feature type="transmembrane region" description="Helical" evidence="1">
    <location>
        <begin position="27"/>
        <end position="44"/>
    </location>
</feature>
<sequence>MKSDQYWDSLTNFCKQFRNFADDVWKVWRYFGVAAVAGIAYDVGGHPAALAFSGLATGIGILCLITWLLPGMINGLTEKGRNAGPVWKAGL</sequence>
<accession>A0A2S7IU43</accession>
<comment type="caution">
    <text evidence="2">The sequence shown here is derived from an EMBL/GenBank/DDBJ whole genome shotgun (WGS) entry which is preliminary data.</text>
</comment>
<proteinExistence type="predicted"/>
<evidence type="ECO:0000256" key="1">
    <source>
        <dbReference type="SAM" id="Phobius"/>
    </source>
</evidence>
<dbReference type="AlphaFoldDB" id="A0A2S7IU43"/>
<keyword evidence="1" id="KW-0812">Transmembrane</keyword>
<dbReference type="RefSeq" id="WP_146097181.1">
    <property type="nucleotide sequence ID" value="NZ_PTRC01000111.1"/>
</dbReference>
<protein>
    <submittedName>
        <fullName evidence="2">Uncharacterized protein</fullName>
    </submittedName>
</protein>
<evidence type="ECO:0000313" key="2">
    <source>
        <dbReference type="EMBL" id="PQA71531.1"/>
    </source>
</evidence>
<organism evidence="2 3">
    <name type="scientific">Brucella oryzae</name>
    <dbReference type="NCBI Taxonomy" id="335286"/>
    <lineage>
        <taxon>Bacteria</taxon>
        <taxon>Pseudomonadati</taxon>
        <taxon>Pseudomonadota</taxon>
        <taxon>Alphaproteobacteria</taxon>
        <taxon>Hyphomicrobiales</taxon>
        <taxon>Brucellaceae</taxon>
        <taxon>Brucella/Ochrobactrum group</taxon>
        <taxon>Brucella</taxon>
    </lineage>
</organism>
<gene>
    <name evidence="2" type="ORF">C3731_21545</name>
</gene>
<dbReference type="EMBL" id="PTRC01000111">
    <property type="protein sequence ID" value="PQA71531.1"/>
    <property type="molecule type" value="Genomic_DNA"/>
</dbReference>
<dbReference type="Proteomes" id="UP000238493">
    <property type="component" value="Unassembled WGS sequence"/>
</dbReference>
<feature type="non-terminal residue" evidence="2">
    <location>
        <position position="91"/>
    </location>
</feature>
<keyword evidence="3" id="KW-1185">Reference proteome</keyword>
<feature type="transmembrane region" description="Helical" evidence="1">
    <location>
        <begin position="50"/>
        <end position="69"/>
    </location>
</feature>